<feature type="domain" description="Helicase ATP-binding" evidence="7">
    <location>
        <begin position="163"/>
        <end position="368"/>
    </location>
</feature>
<dbReference type="InterPro" id="IPR011545">
    <property type="entry name" value="DEAD/DEAH_box_helicase_dom"/>
</dbReference>
<proteinExistence type="inferred from homology"/>
<evidence type="ECO:0000259" key="9">
    <source>
        <dbReference type="PROSITE" id="PS51194"/>
    </source>
</evidence>
<dbReference type="EMBL" id="OZ037948">
    <property type="protein sequence ID" value="CAL1708956.1"/>
    <property type="molecule type" value="Genomic_DNA"/>
</dbReference>
<feature type="region of interest" description="Disordered" evidence="6">
    <location>
        <begin position="57"/>
        <end position="91"/>
    </location>
</feature>
<protein>
    <recommendedName>
        <fullName evidence="5">ATP-dependent RNA helicase</fullName>
        <ecNumber evidence="5">3.6.4.13</ecNumber>
    </recommendedName>
</protein>
<dbReference type="Pfam" id="PF00270">
    <property type="entry name" value="DEAD"/>
    <property type="match status" value="1"/>
</dbReference>
<comment type="function">
    <text evidence="5">RNA helicase.</text>
</comment>
<dbReference type="InterPro" id="IPR001650">
    <property type="entry name" value="Helicase_C-like"/>
</dbReference>
<dbReference type="SMART" id="SM00487">
    <property type="entry name" value="DEXDc"/>
    <property type="match status" value="1"/>
</dbReference>
<evidence type="ECO:0000256" key="4">
    <source>
        <dbReference type="ARBA" id="ARBA00022884"/>
    </source>
</evidence>
<dbReference type="PROSITE" id="PS51193">
    <property type="entry name" value="HELICASE_ATP_BIND_2"/>
    <property type="match status" value="1"/>
</dbReference>
<dbReference type="Proteomes" id="UP001497453">
    <property type="component" value="Chromosome 5"/>
</dbReference>
<feature type="region of interest" description="Disordered" evidence="6">
    <location>
        <begin position="649"/>
        <end position="788"/>
    </location>
</feature>
<keyword evidence="3 5" id="KW-0067">ATP-binding</keyword>
<comment type="domain">
    <text evidence="5">The Q motif is unique to and characteristic of the DEAD box family of RNA helicases and controls ATP binding and hydrolysis.</text>
</comment>
<comment type="similarity">
    <text evidence="5">Belongs to the DEAD box helicase family.</text>
</comment>
<dbReference type="CDD" id="cd18787">
    <property type="entry name" value="SF2_C_DEAD"/>
    <property type="match status" value="1"/>
</dbReference>
<name>A0ABP1DMB5_9APHY</name>
<dbReference type="InterPro" id="IPR014013">
    <property type="entry name" value="Helic_SF1/SF2_ATP-bd_DinG/Rad3"/>
</dbReference>
<keyword evidence="4 5" id="KW-0694">RNA-binding</keyword>
<feature type="domain" description="Helicase ATP-binding" evidence="8">
    <location>
        <begin position="141"/>
        <end position="413"/>
    </location>
</feature>
<dbReference type="PROSITE" id="PS51192">
    <property type="entry name" value="HELICASE_ATP_BIND_1"/>
    <property type="match status" value="1"/>
</dbReference>
<reference evidence="11" key="1">
    <citation type="submission" date="2024-04" db="EMBL/GenBank/DDBJ databases">
        <authorList>
            <person name="Shaw F."/>
            <person name="Minotto A."/>
        </authorList>
    </citation>
    <scope>NUCLEOTIDE SEQUENCE [LARGE SCALE GENOMIC DNA]</scope>
</reference>
<dbReference type="Pfam" id="PF00271">
    <property type="entry name" value="Helicase_C"/>
    <property type="match status" value="1"/>
</dbReference>
<evidence type="ECO:0000256" key="1">
    <source>
        <dbReference type="ARBA" id="ARBA00022741"/>
    </source>
</evidence>
<dbReference type="Gene3D" id="3.40.50.300">
    <property type="entry name" value="P-loop containing nucleotide triphosphate hydrolases"/>
    <property type="match status" value="2"/>
</dbReference>
<organism evidence="10 11">
    <name type="scientific">Somion occarium</name>
    <dbReference type="NCBI Taxonomy" id="3059160"/>
    <lineage>
        <taxon>Eukaryota</taxon>
        <taxon>Fungi</taxon>
        <taxon>Dikarya</taxon>
        <taxon>Basidiomycota</taxon>
        <taxon>Agaricomycotina</taxon>
        <taxon>Agaricomycetes</taxon>
        <taxon>Polyporales</taxon>
        <taxon>Cerrenaceae</taxon>
        <taxon>Somion</taxon>
    </lineage>
</organism>
<evidence type="ECO:0000256" key="6">
    <source>
        <dbReference type="SAM" id="MobiDB-lite"/>
    </source>
</evidence>
<keyword evidence="1 5" id="KW-0547">Nucleotide-binding</keyword>
<evidence type="ECO:0000313" key="10">
    <source>
        <dbReference type="EMBL" id="CAL1708956.1"/>
    </source>
</evidence>
<feature type="compositionally biased region" description="Basic and acidic residues" evidence="6">
    <location>
        <begin position="721"/>
        <end position="788"/>
    </location>
</feature>
<keyword evidence="11" id="KW-1185">Reference proteome</keyword>
<keyword evidence="2 5" id="KW-0378">Hydrolase</keyword>
<evidence type="ECO:0000256" key="3">
    <source>
        <dbReference type="ARBA" id="ARBA00022840"/>
    </source>
</evidence>
<accession>A0ABP1DMB5</accession>
<evidence type="ECO:0000259" key="7">
    <source>
        <dbReference type="PROSITE" id="PS51192"/>
    </source>
</evidence>
<evidence type="ECO:0000256" key="5">
    <source>
        <dbReference type="RuleBase" id="RU365068"/>
    </source>
</evidence>
<dbReference type="SMART" id="SM00490">
    <property type="entry name" value="HELICc"/>
    <property type="match status" value="1"/>
</dbReference>
<keyword evidence="5" id="KW-0347">Helicase</keyword>
<dbReference type="InterPro" id="IPR027417">
    <property type="entry name" value="P-loop_NTPase"/>
</dbReference>
<evidence type="ECO:0000313" key="11">
    <source>
        <dbReference type="Proteomes" id="UP001497453"/>
    </source>
</evidence>
<dbReference type="PANTHER" id="PTHR24031">
    <property type="entry name" value="RNA HELICASE"/>
    <property type="match status" value="1"/>
</dbReference>
<feature type="compositionally biased region" description="Basic and acidic residues" evidence="6">
    <location>
        <begin position="654"/>
        <end position="713"/>
    </location>
</feature>
<sequence length="788" mass="88242">MASVWMRAAKASSYSRLLLRASRTGLVLPRQVHLSAVRYFPAAAASTKVEDALNPVEDASNPVEGASEFDAPVEVEDVPSPSPSYEKAEKKTDKKLTENLHSAIEGDLPEFSSLKGKISYDVLKAITTTPMKLTHMSPVQAAVLPMLPDLVRPPTTESESAEEDTKKGPRDLLVKARTGTGKTLAFLVPAIESRLRAIEAHAKQAVADAGLKTDKQLEGRARRLFSRQNAGALIITPTRELASQIAEEAIKLTTHNDLEVRVFVGGVGKRNQMREWMRGRRDIVVGTPGRIRDLLENEPEVAQGLSKAKMLILDEADTLLEMGFREDIEAITSALPAPPERQTFLFSATVSRPIQQVARATLDRNHAFINCVTDDAPPVHAHVPQYHTVVQSADKQIPHLLRLLAHDQLINPGKSKSIVFLPTTKLTQLFSTMLRELADGTLPFGRNTRVYEMHSKRTQETRTRTSDQFRKDRSPASVLVTSDISARGIDYPGVTRVIQVGIPGSPEQYVHRVGRTGRGLDTTGRADLVLLPWEIGFVTWQLTDIPLKPLTAAELKNQVTEAIAGHDENAKRPYAPVHERLEERVSQLLPELDEEAIRECFMAGLGYYLSRSGDLRVQKNVIVSGLKDWTTGALGLPTPPYVSETFLERMGAQDQRKRQNRQPRERTNRWEGRGRQSTRDAPKEHEHRFGVKDLDRGDYQERIGERPPRRDGDTPFVTKKRYNDEEGGGERRSFSKYGGDRERRSSRYGEDKGEDRRSSRYGEDKGEDRRSSGSRYGGDKRPSDRERW</sequence>
<evidence type="ECO:0000256" key="2">
    <source>
        <dbReference type="ARBA" id="ARBA00022801"/>
    </source>
</evidence>
<feature type="domain" description="Helicase C-terminal" evidence="9">
    <location>
        <begin position="405"/>
        <end position="563"/>
    </location>
</feature>
<dbReference type="InterPro" id="IPR014001">
    <property type="entry name" value="Helicase_ATP-bd"/>
</dbReference>
<dbReference type="EC" id="3.6.4.13" evidence="5"/>
<evidence type="ECO:0000259" key="8">
    <source>
        <dbReference type="PROSITE" id="PS51193"/>
    </source>
</evidence>
<comment type="catalytic activity">
    <reaction evidence="5">
        <text>ATP + H2O = ADP + phosphate + H(+)</text>
        <dbReference type="Rhea" id="RHEA:13065"/>
        <dbReference type="ChEBI" id="CHEBI:15377"/>
        <dbReference type="ChEBI" id="CHEBI:15378"/>
        <dbReference type="ChEBI" id="CHEBI:30616"/>
        <dbReference type="ChEBI" id="CHEBI:43474"/>
        <dbReference type="ChEBI" id="CHEBI:456216"/>
        <dbReference type="EC" id="3.6.4.13"/>
    </reaction>
</comment>
<dbReference type="PROSITE" id="PS51194">
    <property type="entry name" value="HELICASE_CTER"/>
    <property type="match status" value="1"/>
</dbReference>
<gene>
    <name evidence="10" type="ORF">GFSPODELE1_LOCUS7110</name>
</gene>
<dbReference type="SUPFAM" id="SSF52540">
    <property type="entry name" value="P-loop containing nucleoside triphosphate hydrolases"/>
    <property type="match status" value="1"/>
</dbReference>